<gene>
    <name evidence="1" type="ORF">M404DRAFT_1007983</name>
</gene>
<reference evidence="2" key="2">
    <citation type="submission" date="2015-01" db="EMBL/GenBank/DDBJ databases">
        <title>Evolutionary Origins and Diversification of the Mycorrhizal Mutualists.</title>
        <authorList>
            <consortium name="DOE Joint Genome Institute"/>
            <consortium name="Mycorrhizal Genomics Consortium"/>
            <person name="Kohler A."/>
            <person name="Kuo A."/>
            <person name="Nagy L.G."/>
            <person name="Floudas D."/>
            <person name="Copeland A."/>
            <person name="Barry K.W."/>
            <person name="Cichocki N."/>
            <person name="Veneault-Fourrey C."/>
            <person name="LaButti K."/>
            <person name="Lindquist E.A."/>
            <person name="Lipzen A."/>
            <person name="Lundell T."/>
            <person name="Morin E."/>
            <person name="Murat C."/>
            <person name="Riley R."/>
            <person name="Ohm R."/>
            <person name="Sun H."/>
            <person name="Tunlid A."/>
            <person name="Henrissat B."/>
            <person name="Grigoriev I.V."/>
            <person name="Hibbett D.S."/>
            <person name="Martin F."/>
        </authorList>
    </citation>
    <scope>NUCLEOTIDE SEQUENCE [LARGE SCALE GENOMIC DNA]</scope>
    <source>
        <strain evidence="2">Marx 270</strain>
    </source>
</reference>
<protein>
    <submittedName>
        <fullName evidence="1">Uncharacterized protein</fullName>
    </submittedName>
</protein>
<dbReference type="Proteomes" id="UP000054217">
    <property type="component" value="Unassembled WGS sequence"/>
</dbReference>
<sequence>MVRRVGAGCCDPIGWRATICADLRGGLQMRLRTTGISSAPLAPEFATSDRRTYCSNKGSMR</sequence>
<name>A0A0C3ICV4_PISTI</name>
<evidence type="ECO:0000313" key="2">
    <source>
        <dbReference type="Proteomes" id="UP000054217"/>
    </source>
</evidence>
<dbReference type="AlphaFoldDB" id="A0A0C3ICV4"/>
<proteinExistence type="predicted"/>
<reference evidence="1 2" key="1">
    <citation type="submission" date="2014-04" db="EMBL/GenBank/DDBJ databases">
        <authorList>
            <consortium name="DOE Joint Genome Institute"/>
            <person name="Kuo A."/>
            <person name="Kohler A."/>
            <person name="Costa M.D."/>
            <person name="Nagy L.G."/>
            <person name="Floudas D."/>
            <person name="Copeland A."/>
            <person name="Barry K.W."/>
            <person name="Cichocki N."/>
            <person name="Veneault-Fourrey C."/>
            <person name="LaButti K."/>
            <person name="Lindquist E.A."/>
            <person name="Lipzen A."/>
            <person name="Lundell T."/>
            <person name="Morin E."/>
            <person name="Murat C."/>
            <person name="Sun H."/>
            <person name="Tunlid A."/>
            <person name="Henrissat B."/>
            <person name="Grigoriev I.V."/>
            <person name="Hibbett D.S."/>
            <person name="Martin F."/>
            <person name="Nordberg H.P."/>
            <person name="Cantor M.N."/>
            <person name="Hua S.X."/>
        </authorList>
    </citation>
    <scope>NUCLEOTIDE SEQUENCE [LARGE SCALE GENOMIC DNA]</scope>
    <source>
        <strain evidence="1 2">Marx 270</strain>
    </source>
</reference>
<evidence type="ECO:0000313" key="1">
    <source>
        <dbReference type="EMBL" id="KIN94857.1"/>
    </source>
</evidence>
<dbReference type="InParanoid" id="A0A0C3ICV4"/>
<organism evidence="1 2">
    <name type="scientific">Pisolithus tinctorius Marx 270</name>
    <dbReference type="NCBI Taxonomy" id="870435"/>
    <lineage>
        <taxon>Eukaryota</taxon>
        <taxon>Fungi</taxon>
        <taxon>Dikarya</taxon>
        <taxon>Basidiomycota</taxon>
        <taxon>Agaricomycotina</taxon>
        <taxon>Agaricomycetes</taxon>
        <taxon>Agaricomycetidae</taxon>
        <taxon>Boletales</taxon>
        <taxon>Sclerodermatineae</taxon>
        <taxon>Pisolithaceae</taxon>
        <taxon>Pisolithus</taxon>
    </lineage>
</organism>
<accession>A0A0C3ICV4</accession>
<dbReference type="HOGENOM" id="CLU_2923612_0_0_1"/>
<keyword evidence="2" id="KW-1185">Reference proteome</keyword>
<dbReference type="EMBL" id="KN832083">
    <property type="protein sequence ID" value="KIN94857.1"/>
    <property type="molecule type" value="Genomic_DNA"/>
</dbReference>